<dbReference type="PANTHER" id="PTHR46211:SF14">
    <property type="entry name" value="GLYCEROPHOSPHODIESTER PHOSPHODIESTERASE"/>
    <property type="match status" value="1"/>
</dbReference>
<dbReference type="GO" id="GO:0006629">
    <property type="term" value="P:lipid metabolic process"/>
    <property type="evidence" value="ECO:0007669"/>
    <property type="project" value="InterPro"/>
</dbReference>
<dbReference type="Gene3D" id="3.20.20.190">
    <property type="entry name" value="Phosphatidylinositol (PI) phosphodiesterase"/>
    <property type="match status" value="1"/>
</dbReference>
<dbReference type="CDD" id="cd08556">
    <property type="entry name" value="GDPD"/>
    <property type="match status" value="1"/>
</dbReference>
<reference evidence="3 4" key="1">
    <citation type="submission" date="2020-01" db="EMBL/GenBank/DDBJ databases">
        <authorList>
            <person name="Deng T."/>
        </authorList>
    </citation>
    <scope>NUCLEOTIDE SEQUENCE [LARGE SCALE GENOMIC DNA]</scope>
    <source>
        <strain evidence="3 4">5221</strain>
    </source>
</reference>
<sequence>MIADFTADRRATRRGFLAGAAGAILGGLSFLASQEPAAAAGMRTATAVSALRGPTIFSHRGGALRYAEESMAGFVASAEAGFCPEMDIQFLADGAPVLCHDSTADRTMIGVSGPIDALTSAQWAAATIRNPFGAPQPAVFFAEVLDRLAATTTLVPEIKTGCSSSDVDRVIAMIKQHGAAASVLVQSFDYAICQRVQRAGIPTLYLIQGSVPAGLVARLKNDRIGWLGPSRATPLAQLEAVIAAGIKVAPYTVKSPEEVTRLPKGVAAYFADDPWTAQTRTPAAVSPKPDPAPKPQPKPKPKPKPKAKAKPKPKPVKSKRKASKAAKKHKNRKKRHTARRPKKRAGTLGGS</sequence>
<gene>
    <name evidence="3" type="ORF">GSY69_08330</name>
</gene>
<evidence type="ECO:0000313" key="3">
    <source>
        <dbReference type="EMBL" id="MYM19972.1"/>
    </source>
</evidence>
<dbReference type="AlphaFoldDB" id="A0A6N9H8Z7"/>
<feature type="domain" description="GP-PDE" evidence="2">
    <location>
        <begin position="54"/>
        <end position="281"/>
    </location>
</feature>
<dbReference type="GO" id="GO:0008081">
    <property type="term" value="F:phosphoric diester hydrolase activity"/>
    <property type="evidence" value="ECO:0007669"/>
    <property type="project" value="InterPro"/>
</dbReference>
<organism evidence="3 4">
    <name type="scientific">Brevibacterium rongguiense</name>
    <dbReference type="NCBI Taxonomy" id="2695267"/>
    <lineage>
        <taxon>Bacteria</taxon>
        <taxon>Bacillati</taxon>
        <taxon>Actinomycetota</taxon>
        <taxon>Actinomycetes</taxon>
        <taxon>Micrococcales</taxon>
        <taxon>Brevibacteriaceae</taxon>
        <taxon>Brevibacterium</taxon>
    </lineage>
</organism>
<dbReference type="PROSITE" id="PS51318">
    <property type="entry name" value="TAT"/>
    <property type="match status" value="1"/>
</dbReference>
<dbReference type="EMBL" id="WWEQ01000031">
    <property type="protein sequence ID" value="MYM19972.1"/>
    <property type="molecule type" value="Genomic_DNA"/>
</dbReference>
<dbReference type="InterPro" id="IPR006311">
    <property type="entry name" value="TAT_signal"/>
</dbReference>
<dbReference type="PROSITE" id="PS51704">
    <property type="entry name" value="GP_PDE"/>
    <property type="match status" value="1"/>
</dbReference>
<keyword evidence="4" id="KW-1185">Reference proteome</keyword>
<dbReference type="Proteomes" id="UP000469215">
    <property type="component" value="Unassembled WGS sequence"/>
</dbReference>
<dbReference type="RefSeq" id="WP_160953399.1">
    <property type="nucleotide sequence ID" value="NZ_WWEQ01000031.1"/>
</dbReference>
<accession>A0A6N9H8Z7</accession>
<evidence type="ECO:0000259" key="2">
    <source>
        <dbReference type="PROSITE" id="PS51704"/>
    </source>
</evidence>
<protein>
    <submittedName>
        <fullName evidence="3">Glycerophosphodiester phosphodiesterase</fullName>
    </submittedName>
</protein>
<evidence type="ECO:0000256" key="1">
    <source>
        <dbReference type="SAM" id="MobiDB-lite"/>
    </source>
</evidence>
<dbReference type="PANTHER" id="PTHR46211">
    <property type="entry name" value="GLYCEROPHOSPHORYL DIESTER PHOSPHODIESTERASE"/>
    <property type="match status" value="1"/>
</dbReference>
<name>A0A6N9H8Z7_9MICO</name>
<evidence type="ECO:0000313" key="4">
    <source>
        <dbReference type="Proteomes" id="UP000469215"/>
    </source>
</evidence>
<dbReference type="InterPro" id="IPR017946">
    <property type="entry name" value="PLC-like_Pdiesterase_TIM-brl"/>
</dbReference>
<feature type="region of interest" description="Disordered" evidence="1">
    <location>
        <begin position="280"/>
        <end position="351"/>
    </location>
</feature>
<comment type="caution">
    <text evidence="3">The sequence shown here is derived from an EMBL/GenBank/DDBJ whole genome shotgun (WGS) entry which is preliminary data.</text>
</comment>
<dbReference type="InterPro" id="IPR030395">
    <property type="entry name" value="GP_PDE_dom"/>
</dbReference>
<proteinExistence type="predicted"/>
<feature type="compositionally biased region" description="Basic residues" evidence="1">
    <location>
        <begin position="297"/>
        <end position="345"/>
    </location>
</feature>
<dbReference type="Pfam" id="PF03009">
    <property type="entry name" value="GDPD"/>
    <property type="match status" value="1"/>
</dbReference>
<dbReference type="SUPFAM" id="SSF51695">
    <property type="entry name" value="PLC-like phosphodiesterases"/>
    <property type="match status" value="1"/>
</dbReference>